<evidence type="ECO:0000313" key="1">
    <source>
        <dbReference type="EMBL" id="KAH7537684.1"/>
    </source>
</evidence>
<accession>A0A978VQ59</accession>
<evidence type="ECO:0000313" key="2">
    <source>
        <dbReference type="Proteomes" id="UP000813462"/>
    </source>
</evidence>
<gene>
    <name evidence="1" type="ORF">FEM48_Zijuj03G0119000</name>
</gene>
<organism evidence="1 2">
    <name type="scientific">Ziziphus jujuba var. spinosa</name>
    <dbReference type="NCBI Taxonomy" id="714518"/>
    <lineage>
        <taxon>Eukaryota</taxon>
        <taxon>Viridiplantae</taxon>
        <taxon>Streptophyta</taxon>
        <taxon>Embryophyta</taxon>
        <taxon>Tracheophyta</taxon>
        <taxon>Spermatophyta</taxon>
        <taxon>Magnoliopsida</taxon>
        <taxon>eudicotyledons</taxon>
        <taxon>Gunneridae</taxon>
        <taxon>Pentapetalae</taxon>
        <taxon>rosids</taxon>
        <taxon>fabids</taxon>
        <taxon>Rosales</taxon>
        <taxon>Rhamnaceae</taxon>
        <taxon>Paliureae</taxon>
        <taxon>Ziziphus</taxon>
    </lineage>
</organism>
<comment type="caution">
    <text evidence="1">The sequence shown here is derived from an EMBL/GenBank/DDBJ whole genome shotgun (WGS) entry which is preliminary data.</text>
</comment>
<protein>
    <submittedName>
        <fullName evidence="1">Uncharacterized protein</fullName>
    </submittedName>
</protein>
<dbReference type="AlphaFoldDB" id="A0A978VQ59"/>
<sequence length="163" mass="18825">MSIREQRMLPLPLNFRTNNTIVECLFGIGYDPSVDDYKTVVVPFKFHPFKSPGDIPRVEIFTLKLPMPVVTLLALRCQGVLQNCDFYVLIWWKKKFRVVPPPAPDESHWHITWLGSLKDSLCVIHSQKASSPPWREIEHHGQEIMYCESLVSPNCCGNEDEED</sequence>
<name>A0A978VQ59_ZIZJJ</name>
<proteinExistence type="predicted"/>
<reference evidence="1" key="1">
    <citation type="journal article" date="2021" name="Front. Plant Sci.">
        <title>Chromosome-Scale Genome Assembly for Chinese Sour Jujube and Insights Into Its Genome Evolution and Domestication Signature.</title>
        <authorList>
            <person name="Shen L.-Y."/>
            <person name="Luo H."/>
            <person name="Wang X.-L."/>
            <person name="Wang X.-M."/>
            <person name="Qiu X.-J."/>
            <person name="Liu H."/>
            <person name="Zhou S.-S."/>
            <person name="Jia K.-H."/>
            <person name="Nie S."/>
            <person name="Bao Y.-T."/>
            <person name="Zhang R.-G."/>
            <person name="Yun Q.-Z."/>
            <person name="Chai Y.-H."/>
            <person name="Lu J.-Y."/>
            <person name="Li Y."/>
            <person name="Zhao S.-W."/>
            <person name="Mao J.-F."/>
            <person name="Jia S.-G."/>
            <person name="Mao Y.-M."/>
        </authorList>
    </citation>
    <scope>NUCLEOTIDE SEQUENCE</scope>
    <source>
        <strain evidence="1">AT0</strain>
        <tissue evidence="1">Leaf</tissue>
    </source>
</reference>
<dbReference type="Proteomes" id="UP000813462">
    <property type="component" value="Unassembled WGS sequence"/>
</dbReference>
<dbReference type="EMBL" id="JAEACU010000003">
    <property type="protein sequence ID" value="KAH7537684.1"/>
    <property type="molecule type" value="Genomic_DNA"/>
</dbReference>